<evidence type="ECO:0000313" key="7">
    <source>
        <dbReference type="Proteomes" id="UP000580517"/>
    </source>
</evidence>
<accession>A0A853F9X1</accession>
<dbReference type="InterPro" id="IPR005119">
    <property type="entry name" value="LysR_subst-bd"/>
</dbReference>
<dbReference type="InterPro" id="IPR037424">
    <property type="entry name" value="NocR_PBP2"/>
</dbReference>
<proteinExistence type="inferred from homology"/>
<dbReference type="GO" id="GO:0010628">
    <property type="term" value="P:positive regulation of gene expression"/>
    <property type="evidence" value="ECO:0007669"/>
    <property type="project" value="TreeGrafter"/>
</dbReference>
<protein>
    <submittedName>
        <fullName evidence="6">LysR family transcriptional regulator</fullName>
    </submittedName>
</protein>
<dbReference type="Gene3D" id="1.10.10.10">
    <property type="entry name" value="Winged helix-like DNA-binding domain superfamily/Winged helix DNA-binding domain"/>
    <property type="match status" value="1"/>
</dbReference>
<comment type="similarity">
    <text evidence="1">Belongs to the LysR transcriptional regulatory family.</text>
</comment>
<evidence type="ECO:0000256" key="1">
    <source>
        <dbReference type="ARBA" id="ARBA00009437"/>
    </source>
</evidence>
<keyword evidence="2" id="KW-0805">Transcription regulation</keyword>
<dbReference type="SUPFAM" id="SSF46785">
    <property type="entry name" value="Winged helix' DNA-binding domain"/>
    <property type="match status" value="1"/>
</dbReference>
<dbReference type="InterPro" id="IPR036388">
    <property type="entry name" value="WH-like_DNA-bd_sf"/>
</dbReference>
<dbReference type="PANTHER" id="PTHR30427:SF1">
    <property type="entry name" value="TRANSCRIPTIONAL ACTIVATOR PROTEIN LYSR"/>
    <property type="match status" value="1"/>
</dbReference>
<keyword evidence="3" id="KW-0238">DNA-binding</keyword>
<dbReference type="PROSITE" id="PS50931">
    <property type="entry name" value="HTH_LYSR"/>
    <property type="match status" value="1"/>
</dbReference>
<feature type="domain" description="HTH lysR-type" evidence="5">
    <location>
        <begin position="1"/>
        <end position="53"/>
    </location>
</feature>
<dbReference type="SUPFAM" id="SSF53850">
    <property type="entry name" value="Periplasmic binding protein-like II"/>
    <property type="match status" value="1"/>
</dbReference>
<evidence type="ECO:0000256" key="3">
    <source>
        <dbReference type="ARBA" id="ARBA00023125"/>
    </source>
</evidence>
<sequence>MEVFRAVMIAGSVSGAARLLFVSQPAVSKLLAHTETSLGLKLFHRIGGKLVPTSQALSLLEEVNHVYDAAARVDQFVDNLTRHPSGRINLCSSPSLALSLLPRLIKDFLAKHPGTKIHFHTALIQDIPQELLSGKSDLAITVLPIENPNLQTEALIRGRMVCAIPQDHSLARRSRVSLKDIAQERLILYSRTIPFGRLMLSAFERHDCDVVPVIDVPRAELACSLVRQGIGVAIVDQFSVADNVWQGIVVRPLIEEIPISVSLVRSRFGRLSPEAERFLSAVRAIFA</sequence>
<dbReference type="GO" id="GO:0043565">
    <property type="term" value="F:sequence-specific DNA binding"/>
    <property type="evidence" value="ECO:0007669"/>
    <property type="project" value="TreeGrafter"/>
</dbReference>
<keyword evidence="7" id="KW-1185">Reference proteome</keyword>
<organism evidence="6 7">
    <name type="scientific">Allopusillimonas soli</name>
    <dbReference type="NCBI Taxonomy" id="659016"/>
    <lineage>
        <taxon>Bacteria</taxon>
        <taxon>Pseudomonadati</taxon>
        <taxon>Pseudomonadota</taxon>
        <taxon>Betaproteobacteria</taxon>
        <taxon>Burkholderiales</taxon>
        <taxon>Alcaligenaceae</taxon>
        <taxon>Allopusillimonas</taxon>
    </lineage>
</organism>
<dbReference type="Pfam" id="PF03466">
    <property type="entry name" value="LysR_substrate"/>
    <property type="match status" value="1"/>
</dbReference>
<dbReference type="InterPro" id="IPR036390">
    <property type="entry name" value="WH_DNA-bd_sf"/>
</dbReference>
<keyword evidence="4" id="KW-0804">Transcription</keyword>
<dbReference type="GO" id="GO:0003700">
    <property type="term" value="F:DNA-binding transcription factor activity"/>
    <property type="evidence" value="ECO:0007669"/>
    <property type="project" value="InterPro"/>
</dbReference>
<evidence type="ECO:0000259" key="5">
    <source>
        <dbReference type="PROSITE" id="PS50931"/>
    </source>
</evidence>
<dbReference type="OrthoDB" id="110033at2"/>
<dbReference type="Pfam" id="PF00126">
    <property type="entry name" value="HTH_1"/>
    <property type="match status" value="1"/>
</dbReference>
<gene>
    <name evidence="6" type="ORF">H0A68_07815</name>
</gene>
<dbReference type="AlphaFoldDB" id="A0A853F9X1"/>
<dbReference type="Gene3D" id="3.40.190.290">
    <property type="match status" value="1"/>
</dbReference>
<name>A0A853F9X1_9BURK</name>
<dbReference type="PANTHER" id="PTHR30427">
    <property type="entry name" value="TRANSCRIPTIONAL ACTIVATOR PROTEIN LYSR"/>
    <property type="match status" value="1"/>
</dbReference>
<dbReference type="CDD" id="cd08415">
    <property type="entry name" value="PBP2_LysR_opines_like"/>
    <property type="match status" value="1"/>
</dbReference>
<evidence type="ECO:0000313" key="6">
    <source>
        <dbReference type="EMBL" id="NYT36777.1"/>
    </source>
</evidence>
<evidence type="ECO:0000256" key="4">
    <source>
        <dbReference type="ARBA" id="ARBA00023163"/>
    </source>
</evidence>
<comment type="caution">
    <text evidence="6">The sequence shown here is derived from an EMBL/GenBank/DDBJ whole genome shotgun (WGS) entry which is preliminary data.</text>
</comment>
<reference evidence="6 7" key="1">
    <citation type="submission" date="2020-07" db="EMBL/GenBank/DDBJ databases">
        <title>Taxonomic revisions and descriptions of new bacterial species based on genomic comparisons in the high-G+C-content subgroup of the family Alcaligenaceae.</title>
        <authorList>
            <person name="Szabo A."/>
            <person name="Felfoldi T."/>
        </authorList>
    </citation>
    <scope>NUCLEOTIDE SEQUENCE [LARGE SCALE GENOMIC DNA]</scope>
    <source>
        <strain evidence="6 7">DSM 25264</strain>
    </source>
</reference>
<dbReference type="Proteomes" id="UP000580517">
    <property type="component" value="Unassembled WGS sequence"/>
</dbReference>
<dbReference type="InterPro" id="IPR000847">
    <property type="entry name" value="LysR_HTH_N"/>
</dbReference>
<evidence type="ECO:0000256" key="2">
    <source>
        <dbReference type="ARBA" id="ARBA00023015"/>
    </source>
</evidence>
<dbReference type="EMBL" id="JACCEW010000002">
    <property type="protein sequence ID" value="NYT36777.1"/>
    <property type="molecule type" value="Genomic_DNA"/>
</dbReference>